<reference evidence="1" key="2">
    <citation type="journal article" date="2013" name="Mar. Genomics">
        <title>Expression of sulfatases in Rhodopirellula baltica and the diversity of sulfatases in the genus Rhodopirellula.</title>
        <authorList>
            <person name="Wegner C.E."/>
            <person name="Richter-Heitmann T."/>
            <person name="Klindworth A."/>
            <person name="Klockow C."/>
            <person name="Richter M."/>
            <person name="Achstetter T."/>
            <person name="Glockner F.O."/>
            <person name="Harder J."/>
        </authorList>
    </citation>
    <scope>NUCLEOTIDE SEQUENCE [LARGE SCALE GENOMIC DNA]</scope>
    <source>
        <strain evidence="1">6C</strain>
    </source>
</reference>
<keyword evidence="2" id="KW-1185">Reference proteome</keyword>
<protein>
    <submittedName>
        <fullName evidence="1">Uncharacterized protein</fullName>
    </submittedName>
</protein>
<evidence type="ECO:0000313" key="1">
    <source>
        <dbReference type="EMBL" id="EMB19119.1"/>
    </source>
</evidence>
<dbReference type="AlphaFoldDB" id="M2BAG2"/>
<reference evidence="1" key="1">
    <citation type="submission" date="2012-11" db="EMBL/GenBank/DDBJ databases">
        <title>Permanent draft genomes of Rhodopirellula europaea strain SH398 and 6C.</title>
        <authorList>
            <person name="Richter M."/>
            <person name="Richter-Heitmann T."/>
            <person name="Frank C."/>
            <person name="Harder J."/>
            <person name="Glockner F.O."/>
        </authorList>
    </citation>
    <scope>NUCLEOTIDE SEQUENCE</scope>
    <source>
        <strain evidence="1">6C</strain>
    </source>
</reference>
<accession>M2BAG2</accession>
<dbReference type="PATRIC" id="fig|1263867.3.peg.258"/>
<evidence type="ECO:0000313" key="2">
    <source>
        <dbReference type="Proteomes" id="UP000011529"/>
    </source>
</evidence>
<comment type="caution">
    <text evidence="1">The sequence shown here is derived from an EMBL/GenBank/DDBJ whole genome shotgun (WGS) entry which is preliminary data.</text>
</comment>
<dbReference type="EMBL" id="ANMO01000011">
    <property type="protein sequence ID" value="EMB19119.1"/>
    <property type="molecule type" value="Genomic_DNA"/>
</dbReference>
<dbReference type="Proteomes" id="UP000011529">
    <property type="component" value="Unassembled WGS sequence"/>
</dbReference>
<gene>
    <name evidence="1" type="ORF">RE6C_00237</name>
</gene>
<proteinExistence type="predicted"/>
<name>M2BAG2_9BACT</name>
<organism evidence="1 2">
    <name type="scientific">Rhodopirellula europaea 6C</name>
    <dbReference type="NCBI Taxonomy" id="1263867"/>
    <lineage>
        <taxon>Bacteria</taxon>
        <taxon>Pseudomonadati</taxon>
        <taxon>Planctomycetota</taxon>
        <taxon>Planctomycetia</taxon>
        <taxon>Pirellulales</taxon>
        <taxon>Pirellulaceae</taxon>
        <taxon>Rhodopirellula</taxon>
    </lineage>
</organism>
<sequence length="50" mass="5888">MKVAATARTGTAIHLVNRDIVFFSVENLFRRVMPPWHRFTKSRETHFEGE</sequence>